<keyword evidence="5" id="KW-0067">ATP-binding</keyword>
<evidence type="ECO:0000256" key="1">
    <source>
        <dbReference type="ARBA" id="ARBA00004186"/>
    </source>
</evidence>
<dbReference type="InterPro" id="IPR027417">
    <property type="entry name" value="P-loop_NTPase"/>
</dbReference>
<dbReference type="KEGG" id="dya:Dyak_GE16898"/>
<dbReference type="PANTHER" id="PTHR23074">
    <property type="entry name" value="AAA DOMAIN-CONTAINING"/>
    <property type="match status" value="1"/>
</dbReference>
<evidence type="ECO:0000313" key="10">
    <source>
        <dbReference type="Proteomes" id="UP000002282"/>
    </source>
</evidence>
<dbReference type="InterPro" id="IPR050304">
    <property type="entry name" value="MT-severing_AAA_ATPase"/>
</dbReference>
<sequence>MQILTISEKHRLPGYQRQIVDQIAEAQNNPEHIPVVRAVFAEKPQMKTQGKYGVTATAAAQVLCEDVRNFSTRRRNILYLMHRYLVENGYYASAESLKTEGRLSDEYELCDNIDLDAMYLEYASFYNMKFGKYPKILKRMGAKIKVDVGGKAQEKPAAKELPKKAPPTDASLANWHIGVGAATQAALSNEQPLQIKKMETATESNGQESNACEIEHGHLGGDDVLFSSMDWQSLAELVKTSILQENIKIKWSDVCGNHRAIELIKEAVLTPIEFPQLFAHGLKPWRSLLLHGPPGSGKTLLAKALYSETHGQVTFFNITASIMVSKWRGESEKILRVLFHMAAKRAPSVIFFDEIESLTSKRDRATDHESSKRFKNELLQLLDGMEHALNGVFVLASTNLPWDIDEAFLRRFEKKLLVQLPNAAERSCLITRLLGSSISLNHRLLEQLVEISDQFTGDEIRLACKEISMHRVRCATKIGDRAAGIHKESPADIEANVEKAFRQVRPLGQKLLAKHEQWQLENGS</sequence>
<evidence type="ECO:0000259" key="8">
    <source>
        <dbReference type="SMART" id="SM00382"/>
    </source>
</evidence>
<feature type="domain" description="AAA+ ATPase" evidence="8">
    <location>
        <begin position="284"/>
        <end position="422"/>
    </location>
</feature>
<dbReference type="PANTHER" id="PTHR23074:SF78">
    <property type="entry name" value="KATANIN P60 ATPASE-CONTAINING SUBUNIT A-LIKE 2"/>
    <property type="match status" value="1"/>
</dbReference>
<keyword evidence="4" id="KW-0547">Nucleotide-binding</keyword>
<dbReference type="EMBL" id="CM000162">
    <property type="protein sequence ID" value="EDX01291.2"/>
    <property type="molecule type" value="Genomic_DNA"/>
</dbReference>
<dbReference type="GO" id="GO:0016887">
    <property type="term" value="F:ATP hydrolysis activity"/>
    <property type="evidence" value="ECO:0007669"/>
    <property type="project" value="InterPro"/>
</dbReference>
<dbReference type="SMART" id="SM00667">
    <property type="entry name" value="LisH"/>
    <property type="match status" value="1"/>
</dbReference>
<dbReference type="CDD" id="cd19509">
    <property type="entry name" value="RecA-like_VPS4-like"/>
    <property type="match status" value="1"/>
</dbReference>
<dbReference type="FunFam" id="3.40.50.300:FF:001003">
    <property type="entry name" value="Vacuolar protein sorting-associated protein 4"/>
    <property type="match status" value="1"/>
</dbReference>
<reference evidence="9 10" key="2">
    <citation type="journal article" date="2007" name="PLoS Biol.">
        <title>Principles of genome evolution in the Drosophila melanogaster species group.</title>
        <authorList>
            <person name="Ranz J.M."/>
            <person name="Maurin D."/>
            <person name="Chan Y.S."/>
            <person name="von Grotthuss M."/>
            <person name="Hillier L.W."/>
            <person name="Roote J."/>
            <person name="Ashburner M."/>
            <person name="Bergman C.M."/>
        </authorList>
    </citation>
    <scope>NUCLEOTIDE SEQUENCE [LARGE SCALE GENOMIC DNA]</scope>
    <source>
        <strain evidence="10">Tai18E2 / Tucson 14021-0261.01</strain>
    </source>
</reference>
<dbReference type="PROSITE" id="PS50896">
    <property type="entry name" value="LISH"/>
    <property type="match status" value="1"/>
</dbReference>
<dbReference type="AlphaFoldDB" id="B4Q0K7"/>
<dbReference type="GO" id="GO:0005524">
    <property type="term" value="F:ATP binding"/>
    <property type="evidence" value="ECO:0007669"/>
    <property type="project" value="UniProtKB-KW"/>
</dbReference>
<dbReference type="eggNOG" id="KOG0738">
    <property type="taxonomic scope" value="Eukaryota"/>
</dbReference>
<dbReference type="Pfam" id="PF00004">
    <property type="entry name" value="AAA"/>
    <property type="match status" value="1"/>
</dbReference>
<dbReference type="SMART" id="SM00382">
    <property type="entry name" value="AAA"/>
    <property type="match status" value="1"/>
</dbReference>
<proteinExistence type="predicted"/>
<dbReference type="Gene3D" id="3.40.50.300">
    <property type="entry name" value="P-loop containing nucleotide triphosphate hydrolases"/>
    <property type="match status" value="1"/>
</dbReference>
<evidence type="ECO:0000256" key="5">
    <source>
        <dbReference type="ARBA" id="ARBA00022840"/>
    </source>
</evidence>
<keyword evidence="2" id="KW-0963">Cytoplasm</keyword>
<dbReference type="HOGENOM" id="CLU_000688_21_1_1"/>
<dbReference type="InterPro" id="IPR003959">
    <property type="entry name" value="ATPase_AAA_core"/>
</dbReference>
<keyword evidence="10" id="KW-1185">Reference proteome</keyword>
<evidence type="ECO:0000313" key="9">
    <source>
        <dbReference type="EMBL" id="EDX01291.2"/>
    </source>
</evidence>
<dbReference type="FunFam" id="1.10.8.60:FF:000286">
    <property type="entry name" value="FI21292p1"/>
    <property type="match status" value="1"/>
</dbReference>
<evidence type="ECO:0000256" key="2">
    <source>
        <dbReference type="ARBA" id="ARBA00022490"/>
    </source>
</evidence>
<keyword evidence="6" id="KW-0206">Cytoskeleton</keyword>
<comment type="subcellular location">
    <subcellularLocation>
        <location evidence="1">Cytoplasm</location>
        <location evidence="1">Cytoskeleton</location>
        <location evidence="1">Spindle</location>
    </subcellularLocation>
</comment>
<evidence type="ECO:0000256" key="7">
    <source>
        <dbReference type="ARBA" id="ARBA00023235"/>
    </source>
</evidence>
<dbReference type="OrthoDB" id="191529at2759"/>
<dbReference type="GO" id="GO:0016853">
    <property type="term" value="F:isomerase activity"/>
    <property type="evidence" value="ECO:0007669"/>
    <property type="project" value="UniProtKB-KW"/>
</dbReference>
<keyword evidence="3" id="KW-0493">Microtubule</keyword>
<organism evidence="9 10">
    <name type="scientific">Drosophila yakuba</name>
    <name type="common">Fruit fly</name>
    <dbReference type="NCBI Taxonomy" id="7245"/>
    <lineage>
        <taxon>Eukaryota</taxon>
        <taxon>Metazoa</taxon>
        <taxon>Ecdysozoa</taxon>
        <taxon>Arthropoda</taxon>
        <taxon>Hexapoda</taxon>
        <taxon>Insecta</taxon>
        <taxon>Pterygota</taxon>
        <taxon>Neoptera</taxon>
        <taxon>Endopterygota</taxon>
        <taxon>Diptera</taxon>
        <taxon>Brachycera</taxon>
        <taxon>Muscomorpha</taxon>
        <taxon>Ephydroidea</taxon>
        <taxon>Drosophilidae</taxon>
        <taxon>Drosophila</taxon>
        <taxon>Sophophora</taxon>
    </lineage>
</organism>
<dbReference type="InterPro" id="IPR006594">
    <property type="entry name" value="LisH"/>
</dbReference>
<name>B4Q0K7_DROYA</name>
<dbReference type="Gene3D" id="1.10.8.60">
    <property type="match status" value="1"/>
</dbReference>
<dbReference type="GO" id="GO:0005874">
    <property type="term" value="C:microtubule"/>
    <property type="evidence" value="ECO:0007669"/>
    <property type="project" value="UniProtKB-KW"/>
</dbReference>
<protein>
    <recommendedName>
        <fullName evidence="8">AAA+ ATPase domain-containing protein</fullName>
    </recommendedName>
</protein>
<evidence type="ECO:0000256" key="6">
    <source>
        <dbReference type="ARBA" id="ARBA00023212"/>
    </source>
</evidence>
<keyword evidence="7" id="KW-0413">Isomerase</keyword>
<dbReference type="SUPFAM" id="SSF52540">
    <property type="entry name" value="P-loop containing nucleoside triphosphate hydrolases"/>
    <property type="match status" value="1"/>
</dbReference>
<dbReference type="InterPro" id="IPR003593">
    <property type="entry name" value="AAA+_ATPase"/>
</dbReference>
<dbReference type="Proteomes" id="UP000002282">
    <property type="component" value="Chromosome X"/>
</dbReference>
<gene>
    <name evidence="9" type="primary">Dyak\GE16898</name>
    <name evidence="9" type="synonym">dyak_GLEANR_18276</name>
    <name evidence="9" type="synonym">GE16898</name>
    <name evidence="9" type="ORF">Dyak_GE16898</name>
</gene>
<dbReference type="GO" id="GO:0005819">
    <property type="term" value="C:spindle"/>
    <property type="evidence" value="ECO:0007669"/>
    <property type="project" value="UniProtKB-SubCell"/>
</dbReference>
<accession>B4Q0K7</accession>
<dbReference type="Pfam" id="PF08513">
    <property type="entry name" value="LisH"/>
    <property type="match status" value="1"/>
</dbReference>
<evidence type="ECO:0000256" key="3">
    <source>
        <dbReference type="ARBA" id="ARBA00022701"/>
    </source>
</evidence>
<evidence type="ECO:0000256" key="4">
    <source>
        <dbReference type="ARBA" id="ARBA00022741"/>
    </source>
</evidence>
<reference evidence="9 10" key="1">
    <citation type="journal article" date="2007" name="Nature">
        <title>Evolution of genes and genomes on the Drosophila phylogeny.</title>
        <authorList>
            <consortium name="Drosophila 12 Genomes Consortium"/>
            <person name="Clark A.G."/>
            <person name="Eisen M.B."/>
            <person name="Smith D.R."/>
            <person name="Bergman C.M."/>
            <person name="Oliver B."/>
            <person name="Markow T.A."/>
            <person name="Kaufman T.C."/>
            <person name="Kellis M."/>
            <person name="Gelbart W."/>
            <person name="Iyer V.N."/>
            <person name="Pollard D.A."/>
            <person name="Sackton T.B."/>
            <person name="Larracuente A.M."/>
            <person name="Singh N.D."/>
            <person name="Abad J.P."/>
            <person name="Abt D.N."/>
            <person name="Adryan B."/>
            <person name="Aguade M."/>
            <person name="Akashi H."/>
            <person name="Anderson W.W."/>
            <person name="Aquadro C.F."/>
            <person name="Ardell D.H."/>
            <person name="Arguello R."/>
            <person name="Artieri C.G."/>
            <person name="Barbash D.A."/>
            <person name="Barker D."/>
            <person name="Barsanti P."/>
            <person name="Batterham P."/>
            <person name="Batzoglou S."/>
            <person name="Begun D."/>
            <person name="Bhutkar A."/>
            <person name="Blanco E."/>
            <person name="Bosak S.A."/>
            <person name="Bradley R.K."/>
            <person name="Brand A.D."/>
            <person name="Brent M.R."/>
            <person name="Brooks A.N."/>
            <person name="Brown R.H."/>
            <person name="Butlin R.K."/>
            <person name="Caggese C."/>
            <person name="Calvi B.R."/>
            <person name="Bernardo de Carvalho A."/>
            <person name="Caspi A."/>
            <person name="Castrezana S."/>
            <person name="Celniker S.E."/>
            <person name="Chang J.L."/>
            <person name="Chapple C."/>
            <person name="Chatterji S."/>
            <person name="Chinwalla A."/>
            <person name="Civetta A."/>
            <person name="Clifton S.W."/>
            <person name="Comeron J.M."/>
            <person name="Costello J.C."/>
            <person name="Coyne J.A."/>
            <person name="Daub J."/>
            <person name="David R.G."/>
            <person name="Delcher A.L."/>
            <person name="Delehaunty K."/>
            <person name="Do C.B."/>
            <person name="Ebling H."/>
            <person name="Edwards K."/>
            <person name="Eickbush T."/>
            <person name="Evans J.D."/>
            <person name="Filipski A."/>
            <person name="Findeiss S."/>
            <person name="Freyhult E."/>
            <person name="Fulton L."/>
            <person name="Fulton R."/>
            <person name="Garcia A.C."/>
            <person name="Gardiner A."/>
            <person name="Garfield D.A."/>
            <person name="Garvin B.E."/>
            <person name="Gibson G."/>
            <person name="Gilbert D."/>
            <person name="Gnerre S."/>
            <person name="Godfrey J."/>
            <person name="Good R."/>
            <person name="Gotea V."/>
            <person name="Gravely B."/>
            <person name="Greenberg A.J."/>
            <person name="Griffiths-Jones S."/>
            <person name="Gross S."/>
            <person name="Guigo R."/>
            <person name="Gustafson E.A."/>
            <person name="Haerty W."/>
            <person name="Hahn M.W."/>
            <person name="Halligan D.L."/>
            <person name="Halpern A.L."/>
            <person name="Halter G.M."/>
            <person name="Han M.V."/>
            <person name="Heger A."/>
            <person name="Hillier L."/>
            <person name="Hinrichs A.S."/>
            <person name="Holmes I."/>
            <person name="Hoskins R.A."/>
            <person name="Hubisz M.J."/>
            <person name="Hultmark D."/>
            <person name="Huntley M.A."/>
            <person name="Jaffe D.B."/>
            <person name="Jagadeeshan S."/>
            <person name="Jeck W.R."/>
            <person name="Johnson J."/>
            <person name="Jones C.D."/>
            <person name="Jordan W.C."/>
            <person name="Karpen G.H."/>
            <person name="Kataoka E."/>
            <person name="Keightley P.D."/>
            <person name="Kheradpour P."/>
            <person name="Kirkness E.F."/>
            <person name="Koerich L.B."/>
            <person name="Kristiansen K."/>
            <person name="Kudrna D."/>
            <person name="Kulathinal R.J."/>
            <person name="Kumar S."/>
            <person name="Kwok R."/>
            <person name="Lander E."/>
            <person name="Langley C.H."/>
            <person name="Lapoint R."/>
            <person name="Lazzaro B.P."/>
            <person name="Lee S.J."/>
            <person name="Levesque L."/>
            <person name="Li R."/>
            <person name="Lin C.F."/>
            <person name="Lin M.F."/>
            <person name="Lindblad-Toh K."/>
            <person name="Llopart A."/>
            <person name="Long M."/>
            <person name="Low L."/>
            <person name="Lozovsky E."/>
            <person name="Lu J."/>
            <person name="Luo M."/>
            <person name="Machado C.A."/>
            <person name="Makalowski W."/>
            <person name="Marzo M."/>
            <person name="Matsuda M."/>
            <person name="Matzkin L."/>
            <person name="McAllister B."/>
            <person name="McBride C.S."/>
            <person name="McKernan B."/>
            <person name="McKernan K."/>
            <person name="Mendez-Lago M."/>
            <person name="Minx P."/>
            <person name="Mollenhauer M.U."/>
            <person name="Montooth K."/>
            <person name="Mount S.M."/>
            <person name="Mu X."/>
            <person name="Myers E."/>
            <person name="Negre B."/>
            <person name="Newfeld S."/>
            <person name="Nielsen R."/>
            <person name="Noor M.A."/>
            <person name="O'Grady P."/>
            <person name="Pachter L."/>
            <person name="Papaceit M."/>
            <person name="Parisi M.J."/>
            <person name="Parisi M."/>
            <person name="Parts L."/>
            <person name="Pedersen J.S."/>
            <person name="Pesole G."/>
            <person name="Phillippy A.M."/>
            <person name="Ponting C.P."/>
            <person name="Pop M."/>
            <person name="Porcelli D."/>
            <person name="Powell J.R."/>
            <person name="Prohaska S."/>
            <person name="Pruitt K."/>
            <person name="Puig M."/>
            <person name="Quesneville H."/>
            <person name="Ram K.R."/>
            <person name="Rand D."/>
            <person name="Rasmussen M.D."/>
            <person name="Reed L.K."/>
            <person name="Reenan R."/>
            <person name="Reily A."/>
            <person name="Remington K.A."/>
            <person name="Rieger T.T."/>
            <person name="Ritchie M.G."/>
            <person name="Robin C."/>
            <person name="Rogers Y.H."/>
            <person name="Rohde C."/>
            <person name="Rozas J."/>
            <person name="Rubenfield M.J."/>
            <person name="Ruiz A."/>
            <person name="Russo S."/>
            <person name="Salzberg S.L."/>
            <person name="Sanchez-Gracia A."/>
            <person name="Saranga D.J."/>
            <person name="Sato H."/>
            <person name="Schaeffer S.W."/>
            <person name="Schatz M.C."/>
            <person name="Schlenke T."/>
            <person name="Schwartz R."/>
            <person name="Segarra C."/>
            <person name="Singh R.S."/>
            <person name="Sirot L."/>
            <person name="Sirota M."/>
            <person name="Sisneros N.B."/>
            <person name="Smith C.D."/>
            <person name="Smith T.F."/>
            <person name="Spieth J."/>
            <person name="Stage D.E."/>
            <person name="Stark A."/>
            <person name="Stephan W."/>
            <person name="Strausberg R.L."/>
            <person name="Strempel S."/>
            <person name="Sturgill D."/>
            <person name="Sutton G."/>
            <person name="Sutton G.G."/>
            <person name="Tao W."/>
            <person name="Teichmann S."/>
            <person name="Tobari Y.N."/>
            <person name="Tomimura Y."/>
            <person name="Tsolas J.M."/>
            <person name="Valente V.L."/>
            <person name="Venter E."/>
            <person name="Venter J.C."/>
            <person name="Vicario S."/>
            <person name="Vieira F.G."/>
            <person name="Vilella A.J."/>
            <person name="Villasante A."/>
            <person name="Walenz B."/>
            <person name="Wang J."/>
            <person name="Wasserman M."/>
            <person name="Watts T."/>
            <person name="Wilson D."/>
            <person name="Wilson R.K."/>
            <person name="Wing R.A."/>
            <person name="Wolfner M.F."/>
            <person name="Wong A."/>
            <person name="Wong G.K."/>
            <person name="Wu C.I."/>
            <person name="Wu G."/>
            <person name="Yamamoto D."/>
            <person name="Yang H.P."/>
            <person name="Yang S.P."/>
            <person name="Yorke J.A."/>
            <person name="Yoshida K."/>
            <person name="Zdobnov E."/>
            <person name="Zhang P."/>
            <person name="Zhang Y."/>
            <person name="Zimin A.V."/>
            <person name="Baldwin J."/>
            <person name="Abdouelleil A."/>
            <person name="Abdulkadir J."/>
            <person name="Abebe A."/>
            <person name="Abera B."/>
            <person name="Abreu J."/>
            <person name="Acer S.C."/>
            <person name="Aftuck L."/>
            <person name="Alexander A."/>
            <person name="An P."/>
            <person name="Anderson E."/>
            <person name="Anderson S."/>
            <person name="Arachi H."/>
            <person name="Azer M."/>
            <person name="Bachantsang P."/>
            <person name="Barry A."/>
            <person name="Bayul T."/>
            <person name="Berlin A."/>
            <person name="Bessette D."/>
            <person name="Bloom T."/>
            <person name="Blye J."/>
            <person name="Boguslavskiy L."/>
            <person name="Bonnet C."/>
            <person name="Boukhgalter B."/>
            <person name="Bourzgui I."/>
            <person name="Brown A."/>
            <person name="Cahill P."/>
            <person name="Channer S."/>
            <person name="Cheshatsang Y."/>
            <person name="Chuda L."/>
            <person name="Citroen M."/>
            <person name="Collymore A."/>
            <person name="Cooke P."/>
            <person name="Costello M."/>
            <person name="D'Aco K."/>
            <person name="Daza R."/>
            <person name="De Haan G."/>
            <person name="DeGray S."/>
            <person name="DeMaso C."/>
            <person name="Dhargay N."/>
            <person name="Dooley K."/>
            <person name="Dooley E."/>
            <person name="Doricent M."/>
            <person name="Dorje P."/>
            <person name="Dorjee K."/>
            <person name="Dupes A."/>
            <person name="Elong R."/>
            <person name="Falk J."/>
            <person name="Farina A."/>
            <person name="Faro S."/>
            <person name="Ferguson D."/>
            <person name="Fisher S."/>
            <person name="Foley C.D."/>
            <person name="Franke A."/>
            <person name="Friedrich D."/>
            <person name="Gadbois L."/>
            <person name="Gearin G."/>
            <person name="Gearin C.R."/>
            <person name="Giannoukos G."/>
            <person name="Goode T."/>
            <person name="Graham J."/>
            <person name="Grandbois E."/>
            <person name="Grewal S."/>
            <person name="Gyaltsen K."/>
            <person name="Hafez N."/>
            <person name="Hagos B."/>
            <person name="Hall J."/>
            <person name="Henson C."/>
            <person name="Hollinger A."/>
            <person name="Honan T."/>
            <person name="Huard M.D."/>
            <person name="Hughes L."/>
            <person name="Hurhula B."/>
            <person name="Husby M.E."/>
            <person name="Kamat A."/>
            <person name="Kanga B."/>
            <person name="Kashin S."/>
            <person name="Khazanovich D."/>
            <person name="Kisner P."/>
            <person name="Lance K."/>
            <person name="Lara M."/>
            <person name="Lee W."/>
            <person name="Lennon N."/>
            <person name="Letendre F."/>
            <person name="LeVine R."/>
            <person name="Lipovsky A."/>
            <person name="Liu X."/>
            <person name="Liu J."/>
            <person name="Liu S."/>
            <person name="Lokyitsang T."/>
            <person name="Lokyitsang Y."/>
            <person name="Lubonja R."/>
            <person name="Lui A."/>
            <person name="MacDonald P."/>
            <person name="Magnisalis V."/>
            <person name="Maru K."/>
            <person name="Matthews C."/>
            <person name="McCusker W."/>
            <person name="McDonough S."/>
            <person name="Mehta T."/>
            <person name="Meldrim J."/>
            <person name="Meneus L."/>
            <person name="Mihai O."/>
            <person name="Mihalev A."/>
            <person name="Mihova T."/>
            <person name="Mittelman R."/>
            <person name="Mlenga V."/>
            <person name="Montmayeur A."/>
            <person name="Mulrain L."/>
            <person name="Navidi A."/>
            <person name="Naylor J."/>
            <person name="Negash T."/>
            <person name="Nguyen T."/>
            <person name="Nguyen N."/>
            <person name="Nicol R."/>
            <person name="Norbu C."/>
            <person name="Norbu N."/>
            <person name="Novod N."/>
            <person name="O'Neill B."/>
            <person name="Osman S."/>
            <person name="Markiewicz E."/>
            <person name="Oyono O.L."/>
            <person name="Patti C."/>
            <person name="Phunkhang P."/>
            <person name="Pierre F."/>
            <person name="Priest M."/>
            <person name="Raghuraman S."/>
            <person name="Rege F."/>
            <person name="Reyes R."/>
            <person name="Rise C."/>
            <person name="Rogov P."/>
            <person name="Ross K."/>
            <person name="Ryan E."/>
            <person name="Settipalli S."/>
            <person name="Shea T."/>
            <person name="Sherpa N."/>
            <person name="Shi L."/>
            <person name="Shih D."/>
            <person name="Sparrow T."/>
            <person name="Spaulding J."/>
            <person name="Stalker J."/>
            <person name="Stange-Thomann N."/>
            <person name="Stavropoulos S."/>
            <person name="Stone C."/>
            <person name="Strader C."/>
            <person name="Tesfaye S."/>
            <person name="Thomson T."/>
            <person name="Thoulutsang Y."/>
            <person name="Thoulutsang D."/>
            <person name="Topham K."/>
            <person name="Topping I."/>
            <person name="Tsamla T."/>
            <person name="Vassiliev H."/>
            <person name="Vo A."/>
            <person name="Wangchuk T."/>
            <person name="Wangdi T."/>
            <person name="Weiand M."/>
            <person name="Wilkinson J."/>
            <person name="Wilson A."/>
            <person name="Yadav S."/>
            <person name="Young G."/>
            <person name="Yu Q."/>
            <person name="Zembek L."/>
            <person name="Zhong D."/>
            <person name="Zimmer A."/>
            <person name="Zwirko Z."/>
            <person name="Jaffe D.B."/>
            <person name="Alvarez P."/>
            <person name="Brockman W."/>
            <person name="Butler J."/>
            <person name="Chin C."/>
            <person name="Gnerre S."/>
            <person name="Grabherr M."/>
            <person name="Kleber M."/>
            <person name="Mauceli E."/>
            <person name="MacCallum I."/>
        </authorList>
    </citation>
    <scope>NUCLEOTIDE SEQUENCE [LARGE SCALE GENOMIC DNA]</scope>
    <source>
        <strain evidence="10">Tai18E2 / Tucson 14021-0261.01</strain>
    </source>
</reference>